<name>A0A135I5U3_9GAMM</name>
<dbReference type="AlphaFoldDB" id="A0A135I5U3"/>
<dbReference type="InterPro" id="IPR021253">
    <property type="entry name" value="ZrgA-like"/>
</dbReference>
<evidence type="ECO:0000256" key="2">
    <source>
        <dbReference type="SAM" id="SignalP"/>
    </source>
</evidence>
<sequence length="234" mass="25787">MKKVGLFALSAISLGMSATVSAEEAGHRQHEAHQHGVVEWHIAQDGDLLMVEITAPGADVVGFEHAPENKEQEHLIHEAEETLAAVGGLFAINTSAGCKLTEHHVTQTLMEEHDDHDGHDHDAHGHDDHHDDHDKHHDDHDDHGHKDSHDDHHGDHDDHAGHDHHDEHDHGKESSHGEFSAQYTFSCSNPAEIKTVTTNWFDTFSTTEKITVQALTDKGVVAGDLSPAARSFKF</sequence>
<comment type="caution">
    <text evidence="3">The sequence shown here is derived from an EMBL/GenBank/DDBJ whole genome shotgun (WGS) entry which is preliminary data.</text>
</comment>
<gene>
    <name evidence="3" type="ORF">ATN88_16245</name>
</gene>
<dbReference type="OrthoDB" id="7346546at2"/>
<dbReference type="RefSeq" id="WP_067418807.1">
    <property type="nucleotide sequence ID" value="NZ_LNTY01000049.1"/>
</dbReference>
<accession>A0A135I5U3</accession>
<protein>
    <submittedName>
        <fullName evidence="3">Zinc-binding protein</fullName>
    </submittedName>
</protein>
<feature type="compositionally biased region" description="Basic and acidic residues" evidence="1">
    <location>
        <begin position="113"/>
        <end position="176"/>
    </location>
</feature>
<keyword evidence="2" id="KW-0732">Signal</keyword>
<dbReference type="STRING" id="294935.ATN88_16245"/>
<organism evidence="3 4">
    <name type="scientific">Enterovibrio coralii</name>
    <dbReference type="NCBI Taxonomy" id="294935"/>
    <lineage>
        <taxon>Bacteria</taxon>
        <taxon>Pseudomonadati</taxon>
        <taxon>Pseudomonadota</taxon>
        <taxon>Gammaproteobacteria</taxon>
        <taxon>Vibrionales</taxon>
        <taxon>Vibrionaceae</taxon>
        <taxon>Enterovibrio</taxon>
    </lineage>
</organism>
<evidence type="ECO:0000313" key="4">
    <source>
        <dbReference type="Proteomes" id="UP000070529"/>
    </source>
</evidence>
<keyword evidence="4" id="KW-1185">Reference proteome</keyword>
<proteinExistence type="predicted"/>
<feature type="region of interest" description="Disordered" evidence="1">
    <location>
        <begin position="113"/>
        <end position="178"/>
    </location>
</feature>
<dbReference type="Pfam" id="PF10986">
    <property type="entry name" value="ZrgA"/>
    <property type="match status" value="2"/>
</dbReference>
<feature type="signal peptide" evidence="2">
    <location>
        <begin position="1"/>
        <end position="22"/>
    </location>
</feature>
<evidence type="ECO:0000313" key="3">
    <source>
        <dbReference type="EMBL" id="KXF80822.1"/>
    </source>
</evidence>
<dbReference type="Proteomes" id="UP000070529">
    <property type="component" value="Unassembled WGS sequence"/>
</dbReference>
<reference evidence="3 4" key="1">
    <citation type="submission" date="2015-11" db="EMBL/GenBank/DDBJ databases">
        <title>Genomic Taxonomy of the Vibrionaceae.</title>
        <authorList>
            <person name="Gomez-Gil B."/>
            <person name="Enciso-Ibarra J."/>
        </authorList>
    </citation>
    <scope>NUCLEOTIDE SEQUENCE [LARGE SCALE GENOMIC DNA]</scope>
    <source>
        <strain evidence="3 4">CAIM 912</strain>
    </source>
</reference>
<feature type="chain" id="PRO_5007465633" evidence="2">
    <location>
        <begin position="23"/>
        <end position="234"/>
    </location>
</feature>
<dbReference type="EMBL" id="LNTY01000049">
    <property type="protein sequence ID" value="KXF80822.1"/>
    <property type="molecule type" value="Genomic_DNA"/>
</dbReference>
<evidence type="ECO:0000256" key="1">
    <source>
        <dbReference type="SAM" id="MobiDB-lite"/>
    </source>
</evidence>